<sequence>MKRKKDDDLPPPKAKRNKGKGMLIPTSKKELKKLLKDSLITAKSMAKQIQLALKTKTQTKANMYFCLLLTSLPPLSRSGSLHSKMVLLLSMKGKRAAPTRRITKEIKRKCKQSNGETEFVLVDEYLTSQICNKCKSKKLNSISIIGSKRRVHSVLKCESCGTVWNHDVNSALNIYGIFVYKSKHDNESPPLPFKRPSED</sequence>
<gene>
    <name evidence="4" type="ORF">BCV71DRAFT_274705</name>
</gene>
<dbReference type="InterPro" id="IPR010095">
    <property type="entry name" value="Cas12f1-like_TNB"/>
</dbReference>
<dbReference type="Pfam" id="PF07282">
    <property type="entry name" value="Cas12f1-like_TNB"/>
    <property type="match status" value="1"/>
</dbReference>
<accession>A0A1X0RSI3</accession>
<proteinExistence type="predicted"/>
<evidence type="ECO:0000259" key="3">
    <source>
        <dbReference type="Pfam" id="PF07282"/>
    </source>
</evidence>
<feature type="domain" description="Cas12f1-like TNB" evidence="3">
    <location>
        <begin position="101"/>
        <end position="174"/>
    </location>
</feature>
<dbReference type="Proteomes" id="UP000242381">
    <property type="component" value="Unassembled WGS sequence"/>
</dbReference>
<protein>
    <recommendedName>
        <fullName evidence="3">Cas12f1-like TNB domain-containing protein</fullName>
    </recommendedName>
</protein>
<dbReference type="VEuPathDB" id="FungiDB:BCV72DRAFT_321234"/>
<evidence type="ECO:0000256" key="2">
    <source>
        <dbReference type="SAM" id="MobiDB-lite"/>
    </source>
</evidence>
<evidence type="ECO:0000313" key="5">
    <source>
        <dbReference type="Proteomes" id="UP000242381"/>
    </source>
</evidence>
<name>A0A1X0RSI3_RHIZD</name>
<reference evidence="4 5" key="1">
    <citation type="journal article" date="2016" name="Proc. Natl. Acad. Sci. U.S.A.">
        <title>Lipid metabolic changes in an early divergent fungus govern the establishment of a mutualistic symbiosis with endobacteria.</title>
        <authorList>
            <person name="Lastovetsky O.A."/>
            <person name="Gaspar M.L."/>
            <person name="Mondo S.J."/>
            <person name="LaButti K.M."/>
            <person name="Sandor L."/>
            <person name="Grigoriev I.V."/>
            <person name="Henry S.A."/>
            <person name="Pawlowska T.E."/>
        </authorList>
    </citation>
    <scope>NUCLEOTIDE SEQUENCE [LARGE SCALE GENOMIC DNA]</scope>
    <source>
        <strain evidence="4 5">ATCC 11559</strain>
    </source>
</reference>
<feature type="compositionally biased region" description="Basic and acidic residues" evidence="2">
    <location>
        <begin position="1"/>
        <end position="10"/>
    </location>
</feature>
<evidence type="ECO:0000313" key="4">
    <source>
        <dbReference type="EMBL" id="ORE14949.1"/>
    </source>
</evidence>
<organism evidence="4 5">
    <name type="scientific">Rhizopus microsporus</name>
    <dbReference type="NCBI Taxonomy" id="58291"/>
    <lineage>
        <taxon>Eukaryota</taxon>
        <taxon>Fungi</taxon>
        <taxon>Fungi incertae sedis</taxon>
        <taxon>Mucoromycota</taxon>
        <taxon>Mucoromycotina</taxon>
        <taxon>Mucoromycetes</taxon>
        <taxon>Mucorales</taxon>
        <taxon>Mucorineae</taxon>
        <taxon>Rhizopodaceae</taxon>
        <taxon>Rhizopus</taxon>
    </lineage>
</organism>
<feature type="region of interest" description="Disordered" evidence="2">
    <location>
        <begin position="1"/>
        <end position="22"/>
    </location>
</feature>
<dbReference type="EMBL" id="KV921446">
    <property type="protein sequence ID" value="ORE14949.1"/>
    <property type="molecule type" value="Genomic_DNA"/>
</dbReference>
<keyword evidence="1" id="KW-0238">DNA-binding</keyword>
<dbReference type="GO" id="GO:0003677">
    <property type="term" value="F:DNA binding"/>
    <property type="evidence" value="ECO:0007669"/>
    <property type="project" value="UniProtKB-KW"/>
</dbReference>
<dbReference type="AlphaFoldDB" id="A0A1X0RSI3"/>
<evidence type="ECO:0000256" key="1">
    <source>
        <dbReference type="ARBA" id="ARBA00023125"/>
    </source>
</evidence>